<dbReference type="PANTHER" id="PTHR43133:SF8">
    <property type="entry name" value="RNA POLYMERASE SIGMA FACTOR HI_1459-RELATED"/>
    <property type="match status" value="1"/>
</dbReference>
<evidence type="ECO:0000256" key="2">
    <source>
        <dbReference type="ARBA" id="ARBA00023015"/>
    </source>
</evidence>
<name>A0A544VQJ3_9MYCO</name>
<evidence type="ECO:0000259" key="6">
    <source>
        <dbReference type="Pfam" id="PF04542"/>
    </source>
</evidence>
<evidence type="ECO:0000256" key="5">
    <source>
        <dbReference type="ARBA" id="ARBA00023163"/>
    </source>
</evidence>
<dbReference type="InterPro" id="IPR013324">
    <property type="entry name" value="RNA_pol_sigma_r3/r4-like"/>
</dbReference>
<protein>
    <submittedName>
        <fullName evidence="7">Sigma-70 family RNA polymerase sigma factor</fullName>
    </submittedName>
</protein>
<dbReference type="SUPFAM" id="SSF88659">
    <property type="entry name" value="Sigma3 and sigma4 domains of RNA polymerase sigma factors"/>
    <property type="match status" value="1"/>
</dbReference>
<dbReference type="EMBL" id="VIFX01000088">
    <property type="protein sequence ID" value="TQR82257.1"/>
    <property type="molecule type" value="Genomic_DNA"/>
</dbReference>
<keyword evidence="5" id="KW-0804">Transcription</keyword>
<evidence type="ECO:0000256" key="1">
    <source>
        <dbReference type="ARBA" id="ARBA00010641"/>
    </source>
</evidence>
<dbReference type="InterPro" id="IPR036388">
    <property type="entry name" value="WH-like_DNA-bd_sf"/>
</dbReference>
<accession>A0A544VQJ3</accession>
<sequence length="191" mass="21183">MRVRQAERVSADEGEQDLGALYLRYGDTMHKVAASVLREAGLSSQAADAVQDTMLSIIASPPSNVRNWEAFLVRAVKRKALDRIKSAHNRHTSNAPIDPTADVADGVDVAEDVSADLDLKQRAAVAWDSLSVLDDRDRRVVWDVVALQRPGIEVAREHSLSPGRISQIVDRALGELRHEMERREGSNEQRQ</sequence>
<keyword evidence="2" id="KW-0805">Transcription regulation</keyword>
<dbReference type="InterPro" id="IPR013325">
    <property type="entry name" value="RNA_pol_sigma_r2"/>
</dbReference>
<dbReference type="Pfam" id="PF04542">
    <property type="entry name" value="Sigma70_r2"/>
    <property type="match status" value="1"/>
</dbReference>
<keyword evidence="4" id="KW-0238">DNA-binding</keyword>
<reference evidence="7 8" key="1">
    <citation type="submission" date="2018-10" db="EMBL/GenBank/DDBJ databases">
        <title>Draft genome of Mycobacterium hodleri strain B.</title>
        <authorList>
            <person name="Amande T.J."/>
            <person name="Mcgenity T.J."/>
        </authorList>
    </citation>
    <scope>NUCLEOTIDE SEQUENCE [LARGE SCALE GENOMIC DNA]</scope>
    <source>
        <strain evidence="7 8">B</strain>
    </source>
</reference>
<dbReference type="Gene3D" id="1.10.1740.10">
    <property type="match status" value="1"/>
</dbReference>
<dbReference type="SUPFAM" id="SSF88946">
    <property type="entry name" value="Sigma2 domain of RNA polymerase sigma factors"/>
    <property type="match status" value="1"/>
</dbReference>
<dbReference type="Gene3D" id="1.10.10.10">
    <property type="entry name" value="Winged helix-like DNA-binding domain superfamily/Winged helix DNA-binding domain"/>
    <property type="match status" value="1"/>
</dbReference>
<gene>
    <name evidence="7" type="ORF">D8S82_33050</name>
</gene>
<keyword evidence="8" id="KW-1185">Reference proteome</keyword>
<evidence type="ECO:0000313" key="7">
    <source>
        <dbReference type="EMBL" id="TQR82257.1"/>
    </source>
</evidence>
<dbReference type="GO" id="GO:0003677">
    <property type="term" value="F:DNA binding"/>
    <property type="evidence" value="ECO:0007669"/>
    <property type="project" value="UniProtKB-KW"/>
</dbReference>
<organism evidence="7 8">
    <name type="scientific">Mycolicibacterium hodleri</name>
    <dbReference type="NCBI Taxonomy" id="49897"/>
    <lineage>
        <taxon>Bacteria</taxon>
        <taxon>Bacillati</taxon>
        <taxon>Actinomycetota</taxon>
        <taxon>Actinomycetes</taxon>
        <taxon>Mycobacteriales</taxon>
        <taxon>Mycobacteriaceae</taxon>
        <taxon>Mycolicibacterium</taxon>
    </lineage>
</organism>
<dbReference type="AlphaFoldDB" id="A0A544VQJ3"/>
<dbReference type="PANTHER" id="PTHR43133">
    <property type="entry name" value="RNA POLYMERASE ECF-TYPE SIGMA FACTO"/>
    <property type="match status" value="1"/>
</dbReference>
<dbReference type="RefSeq" id="WP_142556118.1">
    <property type="nucleotide sequence ID" value="NZ_VIFX01000088.1"/>
</dbReference>
<comment type="caution">
    <text evidence="7">The sequence shown here is derived from an EMBL/GenBank/DDBJ whole genome shotgun (WGS) entry which is preliminary data.</text>
</comment>
<dbReference type="InterPro" id="IPR039425">
    <property type="entry name" value="RNA_pol_sigma-70-like"/>
</dbReference>
<comment type="similarity">
    <text evidence="1">Belongs to the sigma-70 factor family. ECF subfamily.</text>
</comment>
<dbReference type="GO" id="GO:0016987">
    <property type="term" value="F:sigma factor activity"/>
    <property type="evidence" value="ECO:0007669"/>
    <property type="project" value="UniProtKB-KW"/>
</dbReference>
<dbReference type="GO" id="GO:0006352">
    <property type="term" value="P:DNA-templated transcription initiation"/>
    <property type="evidence" value="ECO:0007669"/>
    <property type="project" value="InterPro"/>
</dbReference>
<dbReference type="NCBIfam" id="TIGR02937">
    <property type="entry name" value="sigma70-ECF"/>
    <property type="match status" value="1"/>
</dbReference>
<dbReference type="InterPro" id="IPR014284">
    <property type="entry name" value="RNA_pol_sigma-70_dom"/>
</dbReference>
<dbReference type="InterPro" id="IPR007627">
    <property type="entry name" value="RNA_pol_sigma70_r2"/>
</dbReference>
<proteinExistence type="inferred from homology"/>
<dbReference type="Proteomes" id="UP000315759">
    <property type="component" value="Unassembled WGS sequence"/>
</dbReference>
<evidence type="ECO:0000256" key="4">
    <source>
        <dbReference type="ARBA" id="ARBA00023125"/>
    </source>
</evidence>
<feature type="domain" description="RNA polymerase sigma-70 region 2" evidence="6">
    <location>
        <begin position="21"/>
        <end position="87"/>
    </location>
</feature>
<evidence type="ECO:0000313" key="8">
    <source>
        <dbReference type="Proteomes" id="UP000315759"/>
    </source>
</evidence>
<keyword evidence="3" id="KW-0731">Sigma factor</keyword>
<evidence type="ECO:0000256" key="3">
    <source>
        <dbReference type="ARBA" id="ARBA00023082"/>
    </source>
</evidence>